<accession>A0A165CJH9</accession>
<evidence type="ECO:0000313" key="2">
    <source>
        <dbReference type="Proteomes" id="UP000077266"/>
    </source>
</evidence>
<protein>
    <recommendedName>
        <fullName evidence="3">F-box domain-containing protein</fullName>
    </recommendedName>
</protein>
<dbReference type="OrthoDB" id="3365698at2759"/>
<gene>
    <name evidence="1" type="ORF">EXIGLDRAFT_778386</name>
</gene>
<dbReference type="SUPFAM" id="SSF52047">
    <property type="entry name" value="RNI-like"/>
    <property type="match status" value="1"/>
</dbReference>
<keyword evidence="2" id="KW-1185">Reference proteome</keyword>
<dbReference type="InParanoid" id="A0A165CJH9"/>
<name>A0A165CJH9_EXIGL</name>
<sequence>MFRTRSLSLQIPGIGDIHDHWTGALTTPAPVLERLFLNCTNESSDLPSELFGDQAPSLTNLYLDCIRLPAPTPQAFHGLTILHCDEFDDLTLPAIAPLGQLKTLILSSWDSLSSLIVCAQSIDLFLVGSGPTVVERSVIASYFPNVKSIRYSLYHTMDDEGLDVLSRALDTRDEVTSLFVRWSQPLGIVSWEGSGRNTAALAIEVNSALLAVDVLPQWLLEYLEIPAVLERFTSHLQTATVTEEVWLLFMFVDIPGLKEATILLDEHTDYGKSSLFSYVNGSRSRSCTPALSTLRLSCQQRPPVKRHRNVAIRATHLARHIRVICVGRMLPTLILRDIVPVDPGTKELENLVGVILHEDSVYCADTEELESWTRGIEYPFRDAMTL</sequence>
<dbReference type="EMBL" id="KV426314">
    <property type="protein sequence ID" value="KZV82580.1"/>
    <property type="molecule type" value="Genomic_DNA"/>
</dbReference>
<evidence type="ECO:0000313" key="1">
    <source>
        <dbReference type="EMBL" id="KZV82580.1"/>
    </source>
</evidence>
<evidence type="ECO:0008006" key="3">
    <source>
        <dbReference type="Google" id="ProtNLM"/>
    </source>
</evidence>
<dbReference type="InterPro" id="IPR032675">
    <property type="entry name" value="LRR_dom_sf"/>
</dbReference>
<dbReference type="Proteomes" id="UP000077266">
    <property type="component" value="Unassembled WGS sequence"/>
</dbReference>
<organism evidence="1 2">
    <name type="scientific">Exidia glandulosa HHB12029</name>
    <dbReference type="NCBI Taxonomy" id="1314781"/>
    <lineage>
        <taxon>Eukaryota</taxon>
        <taxon>Fungi</taxon>
        <taxon>Dikarya</taxon>
        <taxon>Basidiomycota</taxon>
        <taxon>Agaricomycotina</taxon>
        <taxon>Agaricomycetes</taxon>
        <taxon>Auriculariales</taxon>
        <taxon>Exidiaceae</taxon>
        <taxon>Exidia</taxon>
    </lineage>
</organism>
<reference evidence="1 2" key="1">
    <citation type="journal article" date="2016" name="Mol. Biol. Evol.">
        <title>Comparative Genomics of Early-Diverging Mushroom-Forming Fungi Provides Insights into the Origins of Lignocellulose Decay Capabilities.</title>
        <authorList>
            <person name="Nagy L.G."/>
            <person name="Riley R."/>
            <person name="Tritt A."/>
            <person name="Adam C."/>
            <person name="Daum C."/>
            <person name="Floudas D."/>
            <person name="Sun H."/>
            <person name="Yadav J.S."/>
            <person name="Pangilinan J."/>
            <person name="Larsson K.H."/>
            <person name="Matsuura K."/>
            <person name="Barry K."/>
            <person name="Labutti K."/>
            <person name="Kuo R."/>
            <person name="Ohm R.A."/>
            <person name="Bhattacharya S.S."/>
            <person name="Shirouzu T."/>
            <person name="Yoshinaga Y."/>
            <person name="Martin F.M."/>
            <person name="Grigoriev I.V."/>
            <person name="Hibbett D.S."/>
        </authorList>
    </citation>
    <scope>NUCLEOTIDE SEQUENCE [LARGE SCALE GENOMIC DNA]</scope>
    <source>
        <strain evidence="1 2">HHB12029</strain>
    </source>
</reference>
<proteinExistence type="predicted"/>
<dbReference type="Gene3D" id="3.80.10.10">
    <property type="entry name" value="Ribonuclease Inhibitor"/>
    <property type="match status" value="1"/>
</dbReference>
<dbReference type="AlphaFoldDB" id="A0A165CJH9"/>